<keyword evidence="7 10" id="KW-0443">Lipid metabolism</keyword>
<comment type="subcellular location">
    <subcellularLocation>
        <location evidence="10">Cytoplasm</location>
    </subcellularLocation>
</comment>
<dbReference type="PANTHER" id="PTHR42853">
    <property type="entry name" value="ACETYL-COENZYME A CARBOXYLASE CARBOXYL TRANSFERASE SUBUNIT ALPHA"/>
    <property type="match status" value="1"/>
</dbReference>
<dbReference type="PANTHER" id="PTHR42853:SF3">
    <property type="entry name" value="ACETYL-COENZYME A CARBOXYLASE CARBOXYL TRANSFERASE SUBUNIT ALPHA, CHLOROPLASTIC"/>
    <property type="match status" value="1"/>
</dbReference>
<dbReference type="HAMAP" id="MF_00823">
    <property type="entry name" value="AcetylCoA_CT_alpha"/>
    <property type="match status" value="1"/>
</dbReference>
<dbReference type="PROSITE" id="PS50989">
    <property type="entry name" value="COA_CT_CTER"/>
    <property type="match status" value="1"/>
</dbReference>
<dbReference type="Proteomes" id="UP000245086">
    <property type="component" value="Unassembled WGS sequence"/>
</dbReference>
<dbReference type="GO" id="GO:0006633">
    <property type="term" value="P:fatty acid biosynthetic process"/>
    <property type="evidence" value="ECO:0007669"/>
    <property type="project" value="UniProtKB-KW"/>
</dbReference>
<comment type="similarity">
    <text evidence="10">Belongs to the AccA family.</text>
</comment>
<feature type="coiled-coil region" evidence="11">
    <location>
        <begin position="16"/>
        <end position="55"/>
    </location>
</feature>
<evidence type="ECO:0000256" key="5">
    <source>
        <dbReference type="ARBA" id="ARBA00022832"/>
    </source>
</evidence>
<evidence type="ECO:0000256" key="8">
    <source>
        <dbReference type="ARBA" id="ARBA00023160"/>
    </source>
</evidence>
<dbReference type="NCBIfam" id="NF004344">
    <property type="entry name" value="PRK05724.1"/>
    <property type="match status" value="1"/>
</dbReference>
<comment type="function">
    <text evidence="10">Component of the acetyl coenzyme A carboxylase (ACC) complex. First, biotin carboxylase catalyzes the carboxylation of biotin on its carrier protein (BCCP) and then the CO(2) group is transferred by the carboxyltransferase to acetyl-CoA to form malonyl-CoA.</text>
</comment>
<protein>
    <recommendedName>
        <fullName evidence="10">Acetyl-coenzyme A carboxylase carboxyl transferase subunit alpha</fullName>
        <shortName evidence="10">ACCase subunit alpha</shortName>
        <shortName evidence="10">Acetyl-CoA carboxylase carboxyltransferase subunit alpha</shortName>
        <ecNumber evidence="10">2.1.3.15</ecNumber>
    </recommendedName>
</protein>
<dbReference type="InterPro" id="IPR011763">
    <property type="entry name" value="COA_CT_C"/>
</dbReference>
<keyword evidence="13" id="KW-0436">Ligase</keyword>
<keyword evidence="2 10" id="KW-0444">Lipid biosynthesis</keyword>
<reference evidence="13 14" key="1">
    <citation type="journal article" date="2018" name="Genome Announc.">
        <title>Draft Genome Sequence of "Candidatus Phycosocius bacilliformis," an Alphaproteobacterial Ectosymbiont of the Hydrocarbon-Producing Green Alga Botryococcus braunii.</title>
        <authorList>
            <person name="Tanabe Y."/>
            <person name="Yamaguchi H."/>
            <person name="Watanabe M.M."/>
        </authorList>
    </citation>
    <scope>NUCLEOTIDE SEQUENCE [LARGE SCALE GENOMIC DNA]</scope>
    <source>
        <strain evidence="13 14">BOTRYCO-2</strain>
    </source>
</reference>
<keyword evidence="5 10" id="KW-0276">Fatty acid metabolism</keyword>
<dbReference type="NCBIfam" id="NF041504">
    <property type="entry name" value="AccA_sub"/>
    <property type="match status" value="1"/>
</dbReference>
<comment type="subunit">
    <text evidence="10">Acetyl-CoA carboxylase is a heterohexamer composed of biotin carboxyl carrier protein (AccB), biotin carboxylase (AccC) and two subunits each of ACCase subunit alpha (AccA) and ACCase subunit beta (AccD).</text>
</comment>
<evidence type="ECO:0000256" key="9">
    <source>
        <dbReference type="ARBA" id="ARBA00049152"/>
    </source>
</evidence>
<evidence type="ECO:0000256" key="11">
    <source>
        <dbReference type="SAM" id="Coils"/>
    </source>
</evidence>
<dbReference type="InterPro" id="IPR001095">
    <property type="entry name" value="Acetyl_CoA_COase_a_su"/>
</dbReference>
<dbReference type="GO" id="GO:0016743">
    <property type="term" value="F:carboxyl- or carbamoyltransferase activity"/>
    <property type="evidence" value="ECO:0007669"/>
    <property type="project" value="UniProtKB-UniRule"/>
</dbReference>
<evidence type="ECO:0000256" key="2">
    <source>
        <dbReference type="ARBA" id="ARBA00022516"/>
    </source>
</evidence>
<dbReference type="GO" id="GO:2001295">
    <property type="term" value="P:malonyl-CoA biosynthetic process"/>
    <property type="evidence" value="ECO:0007669"/>
    <property type="project" value="UniProtKB-UniRule"/>
</dbReference>
<dbReference type="PRINTS" id="PR01069">
    <property type="entry name" value="ACCCTRFRASEA"/>
</dbReference>
<evidence type="ECO:0000259" key="12">
    <source>
        <dbReference type="PROSITE" id="PS50989"/>
    </source>
</evidence>
<dbReference type="InterPro" id="IPR029045">
    <property type="entry name" value="ClpP/crotonase-like_dom_sf"/>
</dbReference>
<evidence type="ECO:0000256" key="10">
    <source>
        <dbReference type="HAMAP-Rule" id="MF_00823"/>
    </source>
</evidence>
<evidence type="ECO:0000313" key="14">
    <source>
        <dbReference type="Proteomes" id="UP000245086"/>
    </source>
</evidence>
<proteinExistence type="inferred from homology"/>
<evidence type="ECO:0000256" key="3">
    <source>
        <dbReference type="ARBA" id="ARBA00022679"/>
    </source>
</evidence>
<dbReference type="Pfam" id="PF03255">
    <property type="entry name" value="ACCA"/>
    <property type="match status" value="1"/>
</dbReference>
<dbReference type="UniPathway" id="UPA00655">
    <property type="reaction ID" value="UER00711"/>
</dbReference>
<dbReference type="NCBIfam" id="TIGR00513">
    <property type="entry name" value="accA"/>
    <property type="match status" value="1"/>
</dbReference>
<dbReference type="SUPFAM" id="SSF52096">
    <property type="entry name" value="ClpP/crotonase"/>
    <property type="match status" value="1"/>
</dbReference>
<name>A0A2P2EE11_9PROT</name>
<keyword evidence="8 10" id="KW-0275">Fatty acid biosynthesis</keyword>
<evidence type="ECO:0000256" key="1">
    <source>
        <dbReference type="ARBA" id="ARBA00004956"/>
    </source>
</evidence>
<feature type="domain" description="CoA carboxyltransferase C-terminal" evidence="12">
    <location>
        <begin position="37"/>
        <end position="298"/>
    </location>
</feature>
<evidence type="ECO:0000256" key="7">
    <source>
        <dbReference type="ARBA" id="ARBA00023098"/>
    </source>
</evidence>
<sequence length="336" mass="36083">MPMVDRPAFLDFEKPIADLEKKIEELNATAEKSGAKGVRTEVAKLRQKANQALADLYQNLDPWRRTQVARHPDRPHFKDYVDELIGDYVELAGDRKFGEDAAILGGMGRFRGRRVVVLGHEKGRTTPQRLKHNFGMARPEGYRKAVRLMDMADKFGLSVLTFVDTAGAYPGLDAEARGQAEAIARATERCLTLGVPMVSVITGEGGSGGAVAIAAANHVLMLENSVYSVISPEGAASILYRSADRAKDAATAMKITAQDLLGFGVIDGIIAEPLGGAHRARANAIKAVGDAVEKALYQLEGLDADGLRAQRADRFYRIGRSLADLPSSADGAPKAG</sequence>
<dbReference type="GO" id="GO:0005524">
    <property type="term" value="F:ATP binding"/>
    <property type="evidence" value="ECO:0007669"/>
    <property type="project" value="UniProtKB-KW"/>
</dbReference>
<keyword evidence="11" id="KW-0175">Coiled coil</keyword>
<dbReference type="GO" id="GO:0003989">
    <property type="term" value="F:acetyl-CoA carboxylase activity"/>
    <property type="evidence" value="ECO:0007669"/>
    <property type="project" value="InterPro"/>
</dbReference>
<keyword evidence="6 10" id="KW-0067">ATP-binding</keyword>
<dbReference type="GO" id="GO:0009317">
    <property type="term" value="C:acetyl-CoA carboxylase complex"/>
    <property type="evidence" value="ECO:0007669"/>
    <property type="project" value="InterPro"/>
</dbReference>
<comment type="caution">
    <text evidence="13">The sequence shown here is derived from an EMBL/GenBank/DDBJ whole genome shotgun (WGS) entry which is preliminary data.</text>
</comment>
<evidence type="ECO:0000256" key="4">
    <source>
        <dbReference type="ARBA" id="ARBA00022741"/>
    </source>
</evidence>
<dbReference type="Gene3D" id="3.90.226.10">
    <property type="entry name" value="2-enoyl-CoA Hydratase, Chain A, domain 1"/>
    <property type="match status" value="1"/>
</dbReference>
<dbReference type="AlphaFoldDB" id="A0A2P2EE11"/>
<keyword evidence="10" id="KW-0963">Cytoplasm</keyword>
<gene>
    <name evidence="10 13" type="primary">accA</name>
    <name evidence="13" type="ORF">PbB2_02993</name>
</gene>
<evidence type="ECO:0000256" key="6">
    <source>
        <dbReference type="ARBA" id="ARBA00022840"/>
    </source>
</evidence>
<comment type="pathway">
    <text evidence="1 10">Lipid metabolism; malonyl-CoA biosynthesis; malonyl-CoA from acetyl-CoA: step 1/1.</text>
</comment>
<organism evidence="13 14">
    <name type="scientific">Candidatus Phycosocius bacilliformis</name>
    <dbReference type="NCBI Taxonomy" id="1445552"/>
    <lineage>
        <taxon>Bacteria</taxon>
        <taxon>Pseudomonadati</taxon>
        <taxon>Pseudomonadota</taxon>
        <taxon>Alphaproteobacteria</taxon>
        <taxon>Caulobacterales</taxon>
        <taxon>Caulobacterales incertae sedis</taxon>
        <taxon>Candidatus Phycosocius</taxon>
    </lineage>
</organism>
<accession>A0A2P2EE11</accession>
<dbReference type="EC" id="2.1.3.15" evidence="10"/>
<dbReference type="EMBL" id="BFBR01000012">
    <property type="protein sequence ID" value="GBF59299.1"/>
    <property type="molecule type" value="Genomic_DNA"/>
</dbReference>
<comment type="catalytic activity">
    <reaction evidence="9 10">
        <text>N(6)-carboxybiotinyl-L-lysyl-[protein] + acetyl-CoA = N(6)-biotinyl-L-lysyl-[protein] + malonyl-CoA</text>
        <dbReference type="Rhea" id="RHEA:54728"/>
        <dbReference type="Rhea" id="RHEA-COMP:10505"/>
        <dbReference type="Rhea" id="RHEA-COMP:10506"/>
        <dbReference type="ChEBI" id="CHEBI:57288"/>
        <dbReference type="ChEBI" id="CHEBI:57384"/>
        <dbReference type="ChEBI" id="CHEBI:83144"/>
        <dbReference type="ChEBI" id="CHEBI:83145"/>
        <dbReference type="EC" id="2.1.3.15"/>
    </reaction>
</comment>
<keyword evidence="14" id="KW-1185">Reference proteome</keyword>
<keyword evidence="3 10" id="KW-0808">Transferase</keyword>
<keyword evidence="4 10" id="KW-0547">Nucleotide-binding</keyword>
<evidence type="ECO:0000313" key="13">
    <source>
        <dbReference type="EMBL" id="GBF59299.1"/>
    </source>
</evidence>